<organism evidence="2 3">
    <name type="scientific">Mesorhizobium ciceri</name>
    <dbReference type="NCBI Taxonomy" id="39645"/>
    <lineage>
        <taxon>Bacteria</taxon>
        <taxon>Pseudomonadati</taxon>
        <taxon>Pseudomonadota</taxon>
        <taxon>Alphaproteobacteria</taxon>
        <taxon>Hyphomicrobiales</taxon>
        <taxon>Phyllobacteriaceae</taxon>
        <taxon>Mesorhizobium</taxon>
    </lineage>
</organism>
<sequence>MPTNLLRFILAVMLLPLLWTAAGAQDASLPELGSPLPGQKDITYLDLARMIIPDLAADKNGFYRGGLPIAMRHIEGPDSGGSPPETSGFSNASVLAIKAGGKDRLTMLFDLGDSSDSAEGYAVLALYDITGKPRLLDAANVALDRSTYFREPGKLGIGANDDILMIESSHSNSNQNYMIVPLIMVARDKLKLIDIIYLFDEHVCAYSRTQDVAFKAIAEGRRHAAIKVTVTDATVVNDESCDDQPPKPESHDISVTYHWDKTTSHYAKDSDALDKLAGENAKRF</sequence>
<dbReference type="RefSeq" id="WP_024505789.1">
    <property type="nucleotide sequence ID" value="NZ_CP088147.1"/>
</dbReference>
<dbReference type="AlphaFoldDB" id="A0AB38TBX4"/>
<keyword evidence="3" id="KW-1185">Reference proteome</keyword>
<evidence type="ECO:0000313" key="3">
    <source>
        <dbReference type="Proteomes" id="UP001060070"/>
    </source>
</evidence>
<evidence type="ECO:0000313" key="2">
    <source>
        <dbReference type="EMBL" id="UTU52040.1"/>
    </source>
</evidence>
<accession>A0AB38TBX4</accession>
<dbReference type="EMBL" id="CP088147">
    <property type="protein sequence ID" value="UTU52040.1"/>
    <property type="molecule type" value="Genomic_DNA"/>
</dbReference>
<reference evidence="2 3" key="1">
    <citation type="journal article" date="2022" name="Microbiol. Resour. Announc.">
        <title>Complete Genome Sequence of Mesorhizobium ciceri Strain R30, a Rhizobium Used as a Commercial Inoculant for Chickpea in Argentina.</title>
        <authorList>
            <person name="Foresto E."/>
            <person name="Revale S."/>
            <person name="Primo E."/>
            <person name="Nievas F."/>
            <person name="Carezzano E."/>
            <person name="Puente M."/>
            <person name="Alzari P."/>
            <person name="Mart M."/>
            <person name="Ben-Assaya M."/>
            <person name="Mornico D."/>
            <person name="Santoro M."/>
            <person name="Mart F."/>
            <person name="Giordano W."/>
            <person name="Bogino P."/>
        </authorList>
    </citation>
    <scope>NUCLEOTIDE SEQUENCE [LARGE SCALE GENOMIC DNA]</scope>
    <source>
        <strain evidence="2 3">R30</strain>
    </source>
</reference>
<feature type="chain" id="PRO_5044215787" evidence="1">
    <location>
        <begin position="25"/>
        <end position="284"/>
    </location>
</feature>
<gene>
    <name evidence="2" type="ORF">LRP29_00875</name>
</gene>
<protein>
    <submittedName>
        <fullName evidence="2">Uncharacterized protein</fullName>
    </submittedName>
</protein>
<evidence type="ECO:0000256" key="1">
    <source>
        <dbReference type="SAM" id="SignalP"/>
    </source>
</evidence>
<dbReference type="Proteomes" id="UP001060070">
    <property type="component" value="Chromosome"/>
</dbReference>
<name>A0AB38TBX4_9HYPH</name>
<keyword evidence="1" id="KW-0732">Signal</keyword>
<proteinExistence type="predicted"/>
<feature type="signal peptide" evidence="1">
    <location>
        <begin position="1"/>
        <end position="24"/>
    </location>
</feature>